<feature type="compositionally biased region" description="Basic and acidic residues" evidence="6">
    <location>
        <begin position="1260"/>
        <end position="1276"/>
    </location>
</feature>
<accession>A0A0G4MH57</accession>
<comment type="subcellular location">
    <subcellularLocation>
        <location evidence="1">Membrane</location>
        <topology evidence="1">Multi-pass membrane protein</topology>
    </subcellularLocation>
</comment>
<dbReference type="AlphaFoldDB" id="A0A0G4MH57"/>
<dbReference type="SUPFAM" id="SSF53474">
    <property type="entry name" value="alpha/beta-Hydrolases"/>
    <property type="match status" value="1"/>
</dbReference>
<dbReference type="PANTHER" id="PTHR17920:SF22">
    <property type="entry name" value="DUF726 DOMAIN PROTEIN (AFU_ORTHOLOGUE AFUA_2G12860)"/>
    <property type="match status" value="1"/>
</dbReference>
<reference evidence="9" key="1">
    <citation type="submission" date="2015-05" db="EMBL/GenBank/DDBJ databases">
        <authorList>
            <person name="Fogelqvist Johan"/>
        </authorList>
    </citation>
    <scope>NUCLEOTIDE SEQUENCE [LARGE SCALE GENOMIC DNA]</scope>
</reference>
<dbReference type="InterPro" id="IPR029058">
    <property type="entry name" value="AB_hydrolase_fold"/>
</dbReference>
<feature type="region of interest" description="Disordered" evidence="6">
    <location>
        <begin position="620"/>
        <end position="647"/>
    </location>
</feature>
<feature type="compositionally biased region" description="Basic and acidic residues" evidence="6">
    <location>
        <begin position="1191"/>
        <end position="1202"/>
    </location>
</feature>
<feature type="compositionally biased region" description="Gly residues" evidence="6">
    <location>
        <begin position="1203"/>
        <end position="1212"/>
    </location>
</feature>
<feature type="compositionally biased region" description="Basic and acidic residues" evidence="6">
    <location>
        <begin position="1164"/>
        <end position="1182"/>
    </location>
</feature>
<sequence length="1276" mass="140068">MLSRSSFSIRRLLSQNRPDSPSDADELDEHDEITQLKLYQHRHSARPAMYQVKPADSPLIYRSQSVHQVMRPLPPLPIDSPRSSSSSLYSFDNYTEPSIKGNSHDANFCSSQGDIDLLYTQTTPKRLSERRHLMITPLQNMSPLKSAIDPTHHHLAVNRDNDAAAEPTLALKEAVVESQEEAEVDDWSETVQQLIKETDEAFQAVGAALAQVQLPPQVFITSTEPDVALSPPLPSTPGTPWCTPARLALKRQPAKCMTPPVVPARRASVSKPKRTKSKKSKTARRPTISSMRTPRWAFGESVTDMLKGQFFRKIEANEMLAPDRLQVARLSRDYQLRQTRSSETLFTEDSETPVEPFHLQDLPSRIGAAGVQTSVAPSGAVSRPIPSEMPVRRDFSVARRTSRTCAKVDAKAENQMMFKTLTFPYPPAKNTPRHPSRTAQQSRPLSTIPELLVTVPTPDKDDNMPASEVRVFHRGRTFAPVHDEDFVFFTSTPCTLTVPGFRHGRIRFPKAEVILVVLDDTRRREFYTLVEDIMKLMRSEIDPHGDDRHDGGWPSVAQWEQQQKQRKLAGWLASELSSIRQDALEHFGDWRRGILKKLIEITSAKEDKKVLEARKKRQDEVAKMKAASSGDEEDPITLGDTENSSTTNAKDVATFQKHYQPVPTNLAALPVEDRRELLSSMLLVVLSTGNYAAHSRVLVLHLASSFGLPLAVLITEETEIAKFLVEASTAKGEDGTSSKNAAAASAMSGEAEATKRRQDNQSSRFWKVGLASVAGAAVIGVTGGLAAPAVAGVIGGIMGSVGLGGVASFLGIFWANGALVGALFGAYGAKMTGEMMDQYAKEVEDFRFLPLKEEYGQDAKKATSDEKKTRRLRVTIGINGWLENEDAVTKPWKVLGDESEVFALRYEMKALIALGASLEDLVKSYAWKYVKLEILKNTVLVSLSAVLWPAYLLGTASNIDNPYNLARNRSEKAGRVLADALINRAQGERPVTLIGYSLGARAIHSCLKTLAQRRAFGLVDSVVLIGAPTPSDTEQWQILRTVVAGRIFNVYSENDYILGFMYRATSLQLGVAGLQPIEGVDGIKNLDLSKDVAGHLRYPDLIAQNDYILGFMYRATSLQLGVAGLQPIEGVDGIENLDLSKDVAGHLRYPDLIAQVLTKCGLPDVKDGEGEIERDEDIERAKQAQPDDMPEEARAIQGEKPKTGGGGGGGGEQDAEEDEASPPLPPRREADTGAGGATSPPPWASDRKEDPLNLGALGTKHVEPLAEQDLPERPKP</sequence>
<dbReference type="Proteomes" id="UP000045706">
    <property type="component" value="Unassembled WGS sequence"/>
</dbReference>
<dbReference type="Pfam" id="PF05277">
    <property type="entry name" value="DUF726"/>
    <property type="match status" value="2"/>
</dbReference>
<keyword evidence="3 7" id="KW-0812">Transmembrane</keyword>
<feature type="transmembrane region" description="Helical" evidence="7">
    <location>
        <begin position="806"/>
        <end position="829"/>
    </location>
</feature>
<dbReference type="EMBL" id="CVQI01025557">
    <property type="protein sequence ID" value="CRK33275.1"/>
    <property type="molecule type" value="Genomic_DNA"/>
</dbReference>
<feature type="region of interest" description="Disordered" evidence="6">
    <location>
        <begin position="1164"/>
        <end position="1276"/>
    </location>
</feature>
<protein>
    <recommendedName>
        <fullName evidence="10">DUF726 domain-containing protein</fullName>
    </recommendedName>
</protein>
<evidence type="ECO:0008006" key="10">
    <source>
        <dbReference type="Google" id="ProtNLM"/>
    </source>
</evidence>
<dbReference type="PANTHER" id="PTHR17920">
    <property type="entry name" value="TRANSMEMBRANE AND COILED-COIL DOMAIN-CONTAINING PROTEIN 4 TMCO4"/>
    <property type="match status" value="1"/>
</dbReference>
<evidence type="ECO:0000256" key="1">
    <source>
        <dbReference type="ARBA" id="ARBA00004141"/>
    </source>
</evidence>
<keyword evidence="5 7" id="KW-0472">Membrane</keyword>
<feature type="region of interest" description="Disordered" evidence="6">
    <location>
        <begin position="732"/>
        <end position="759"/>
    </location>
</feature>
<keyword evidence="4 7" id="KW-1133">Transmembrane helix</keyword>
<dbReference type="InterPro" id="IPR007941">
    <property type="entry name" value="DUF726"/>
</dbReference>
<evidence type="ECO:0000256" key="7">
    <source>
        <dbReference type="SAM" id="Phobius"/>
    </source>
</evidence>
<evidence type="ECO:0000256" key="3">
    <source>
        <dbReference type="ARBA" id="ARBA00022692"/>
    </source>
</evidence>
<gene>
    <name evidence="8" type="ORF">BN1723_003951</name>
</gene>
<evidence type="ECO:0000256" key="4">
    <source>
        <dbReference type="ARBA" id="ARBA00022989"/>
    </source>
</evidence>
<comment type="similarity">
    <text evidence="2">Belongs to the TMCO4 family.</text>
</comment>
<name>A0A0G4MH57_VERLO</name>
<feature type="transmembrane region" description="Helical" evidence="7">
    <location>
        <begin position="765"/>
        <end position="794"/>
    </location>
</feature>
<proteinExistence type="inferred from homology"/>
<organism evidence="8 9">
    <name type="scientific">Verticillium longisporum</name>
    <name type="common">Verticillium dahliae var. longisporum</name>
    <dbReference type="NCBI Taxonomy" id="100787"/>
    <lineage>
        <taxon>Eukaryota</taxon>
        <taxon>Fungi</taxon>
        <taxon>Dikarya</taxon>
        <taxon>Ascomycota</taxon>
        <taxon>Pezizomycotina</taxon>
        <taxon>Sordariomycetes</taxon>
        <taxon>Hypocreomycetidae</taxon>
        <taxon>Glomerellales</taxon>
        <taxon>Plectosphaerellaceae</taxon>
        <taxon>Verticillium</taxon>
    </lineage>
</organism>
<feature type="region of interest" description="Disordered" evidence="6">
    <location>
        <begin position="424"/>
        <end position="446"/>
    </location>
</feature>
<evidence type="ECO:0000313" key="8">
    <source>
        <dbReference type="EMBL" id="CRK33275.1"/>
    </source>
</evidence>
<evidence type="ECO:0000256" key="2">
    <source>
        <dbReference type="ARBA" id="ARBA00009824"/>
    </source>
</evidence>
<evidence type="ECO:0000313" key="9">
    <source>
        <dbReference type="Proteomes" id="UP000045706"/>
    </source>
</evidence>
<feature type="region of interest" description="Disordered" evidence="6">
    <location>
        <begin position="257"/>
        <end position="289"/>
    </location>
</feature>
<feature type="compositionally biased region" description="Low complexity" evidence="6">
    <location>
        <begin position="741"/>
        <end position="751"/>
    </location>
</feature>
<feature type="compositionally biased region" description="Basic residues" evidence="6">
    <location>
        <begin position="271"/>
        <end position="284"/>
    </location>
</feature>
<dbReference type="GO" id="GO:0016020">
    <property type="term" value="C:membrane"/>
    <property type="evidence" value="ECO:0007669"/>
    <property type="project" value="UniProtKB-SubCell"/>
</dbReference>
<dbReference type="Gene3D" id="3.40.50.1820">
    <property type="entry name" value="alpha/beta hydrolase"/>
    <property type="match status" value="1"/>
</dbReference>
<evidence type="ECO:0000256" key="5">
    <source>
        <dbReference type="ARBA" id="ARBA00023136"/>
    </source>
</evidence>
<evidence type="ECO:0000256" key="6">
    <source>
        <dbReference type="SAM" id="MobiDB-lite"/>
    </source>
</evidence>